<evidence type="ECO:0000259" key="10">
    <source>
        <dbReference type="PROSITE" id="PS50893"/>
    </source>
</evidence>
<dbReference type="EMBL" id="KZ155771">
    <property type="protein sequence ID" value="OUS49262.1"/>
    <property type="molecule type" value="Genomic_DNA"/>
</dbReference>
<dbReference type="PANTHER" id="PTHR48041">
    <property type="entry name" value="ABC TRANSPORTER G FAMILY MEMBER 28"/>
    <property type="match status" value="1"/>
</dbReference>
<feature type="transmembrane region" description="Helical" evidence="8">
    <location>
        <begin position="476"/>
        <end position="494"/>
    </location>
</feature>
<dbReference type="SUPFAM" id="SSF52540">
    <property type="entry name" value="P-loop containing nucleoside triphosphate hydrolases"/>
    <property type="match status" value="1"/>
</dbReference>
<keyword evidence="2" id="KW-0813">Transport</keyword>
<dbReference type="GO" id="GO:0140359">
    <property type="term" value="F:ABC-type transporter activity"/>
    <property type="evidence" value="ECO:0007669"/>
    <property type="project" value="InterPro"/>
</dbReference>
<protein>
    <submittedName>
        <fullName evidence="11">ABC family transporter: white protein-like protein</fullName>
    </submittedName>
</protein>
<dbReference type="InterPro" id="IPR013525">
    <property type="entry name" value="ABC2_TM"/>
</dbReference>
<dbReference type="PROSITE" id="PS50893">
    <property type="entry name" value="ABC_TRANSPORTER_2"/>
    <property type="match status" value="1"/>
</dbReference>
<dbReference type="InterPro" id="IPR003593">
    <property type="entry name" value="AAA+_ATPase"/>
</dbReference>
<dbReference type="PROSITE" id="PS50052">
    <property type="entry name" value="GUANYLATE_KINASE_2"/>
    <property type="match status" value="1"/>
</dbReference>
<dbReference type="Pfam" id="PF01061">
    <property type="entry name" value="ABC2_membrane"/>
    <property type="match status" value="1"/>
</dbReference>
<dbReference type="AlphaFoldDB" id="A0A1Y5IQ74"/>
<dbReference type="GO" id="GO:0005524">
    <property type="term" value="F:ATP binding"/>
    <property type="evidence" value="ECO:0007669"/>
    <property type="project" value="UniProtKB-KW"/>
</dbReference>
<keyword evidence="5" id="KW-0067">ATP-binding</keyword>
<reference evidence="11" key="1">
    <citation type="submission" date="2017-04" db="EMBL/GenBank/DDBJ databases">
        <title>Population genomics of picophytoplankton unveils novel chromosome hypervariability.</title>
        <authorList>
            <consortium name="DOE Joint Genome Institute"/>
            <person name="Blanc-Mathieu R."/>
            <person name="Krasovec M."/>
            <person name="Hebrard M."/>
            <person name="Yau S."/>
            <person name="Desgranges E."/>
            <person name="Martin J."/>
            <person name="Schackwitz W."/>
            <person name="Kuo A."/>
            <person name="Salin G."/>
            <person name="Donnadieu C."/>
            <person name="Desdevises Y."/>
            <person name="Sanchez-Ferandin S."/>
            <person name="Moreau H."/>
            <person name="Rivals E."/>
            <person name="Grigoriev I.V."/>
            <person name="Grimsley N."/>
            <person name="Eyre-Walker A."/>
            <person name="Piganeau G."/>
        </authorList>
    </citation>
    <scope>NUCLEOTIDE SEQUENCE [LARGE SCALE GENOMIC DNA]</scope>
    <source>
        <strain evidence="11">RCC 1115</strain>
    </source>
</reference>
<dbReference type="PROSITE" id="PS00211">
    <property type="entry name" value="ABC_TRANSPORTER_1"/>
    <property type="match status" value="1"/>
</dbReference>
<evidence type="ECO:0000313" key="11">
    <source>
        <dbReference type="EMBL" id="OUS49262.1"/>
    </source>
</evidence>
<dbReference type="InterPro" id="IPR017871">
    <property type="entry name" value="ABC_transporter-like_CS"/>
</dbReference>
<keyword evidence="4" id="KW-0547">Nucleotide-binding</keyword>
<feature type="transmembrane region" description="Helical" evidence="8">
    <location>
        <begin position="534"/>
        <end position="553"/>
    </location>
</feature>
<dbReference type="Proteomes" id="UP000195557">
    <property type="component" value="Unassembled WGS sequence"/>
</dbReference>
<dbReference type="InterPro" id="IPR050352">
    <property type="entry name" value="ABCG_transporters"/>
</dbReference>
<dbReference type="Gene3D" id="3.40.50.300">
    <property type="entry name" value="P-loop containing nucleotide triphosphate hydrolases"/>
    <property type="match status" value="1"/>
</dbReference>
<gene>
    <name evidence="11" type="ORF">BE221DRAFT_188518</name>
</gene>
<name>A0A1Y5IQ74_OSTTA</name>
<evidence type="ECO:0000256" key="2">
    <source>
        <dbReference type="ARBA" id="ARBA00022448"/>
    </source>
</evidence>
<evidence type="ECO:0000256" key="6">
    <source>
        <dbReference type="ARBA" id="ARBA00022989"/>
    </source>
</evidence>
<evidence type="ECO:0000256" key="3">
    <source>
        <dbReference type="ARBA" id="ARBA00022692"/>
    </source>
</evidence>
<sequence>MDLVLGVALWASPPCVKFPGLVVAALARRRLGAARRRRDGRAASSAASSADDGVGVDVTWREVSMTVRNGRTGMTRRVLDACSGTARAGRLVAIMGPSGAGKSSLLNALAGQVPESARVMLTGVLRANGADAGDGSGFRKAYVQQEDALYSMLTVRETLETAAKLGGSKDVKRTTETLLNDLGLAACADTRVGDAKTRGVSGGEKKRLALGVQLVGAPSVIFADEPTSGLDSFQAEKVMKTLSKLAKEHGKTVVCSIHQPRSSIVDLFDDLYLLADGRCAYFGPMSSARDWFENSADVTIPNDVNVAEYLIDIVSIDATSAETTAETSKRIDRIVKAMASNPPALAEDDVSKGLSTASDALALTGKRVGFWGQFPLLLKRSWRQVTRDKATNKVRLLTSLNSAMVFGSIFWKMKLTQTAIQDRMGLLQVSAINAAMSALMKTLTSFTKEKVIVNRERASKAYGVLPYFTSKLVAELPVGAFFPLAFGACVYPMAGLHPTLGHFARFCTILTVESFSSSALGLAISSIAPSTEAAVAMGPAVMVLFIVFGGYYVNQDNVPIYFKWLNKCSLIKWAFQGLCVNEFQGLKFETKRPFDQKTGEDVLERLSFQDATPLSSLRQQGNILSFLYLLTLYLLDTNAPKFAVMQPPPV</sequence>
<evidence type="ECO:0000256" key="5">
    <source>
        <dbReference type="ARBA" id="ARBA00022840"/>
    </source>
</evidence>
<dbReference type="SMART" id="SM00382">
    <property type="entry name" value="AAA"/>
    <property type="match status" value="1"/>
</dbReference>
<proteinExistence type="predicted"/>
<keyword evidence="7 8" id="KW-0472">Membrane</keyword>
<dbReference type="GO" id="GO:0016020">
    <property type="term" value="C:membrane"/>
    <property type="evidence" value="ECO:0007669"/>
    <property type="project" value="UniProtKB-SubCell"/>
</dbReference>
<comment type="subcellular location">
    <subcellularLocation>
        <location evidence="1">Membrane</location>
        <topology evidence="1">Multi-pass membrane protein</topology>
    </subcellularLocation>
</comment>
<dbReference type="CDD" id="cd03213">
    <property type="entry name" value="ABCG_EPDR"/>
    <property type="match status" value="1"/>
</dbReference>
<evidence type="ECO:0000256" key="4">
    <source>
        <dbReference type="ARBA" id="ARBA00022741"/>
    </source>
</evidence>
<evidence type="ECO:0000256" key="8">
    <source>
        <dbReference type="SAM" id="Phobius"/>
    </source>
</evidence>
<accession>A0A1Y5IQ74</accession>
<dbReference type="eggNOG" id="KOG0061">
    <property type="taxonomic scope" value="Eukaryota"/>
</dbReference>
<dbReference type="InterPro" id="IPR043926">
    <property type="entry name" value="ABCG_dom"/>
</dbReference>
<dbReference type="PANTHER" id="PTHR48041:SF41">
    <property type="entry name" value="ABC TRANSPORTER G FAMILY"/>
    <property type="match status" value="1"/>
</dbReference>
<feature type="transmembrane region" description="Helical" evidence="8">
    <location>
        <begin position="506"/>
        <end position="528"/>
    </location>
</feature>
<dbReference type="InterPro" id="IPR027417">
    <property type="entry name" value="P-loop_NTPase"/>
</dbReference>
<keyword evidence="3 8" id="KW-0812">Transmembrane</keyword>
<dbReference type="InterPro" id="IPR003439">
    <property type="entry name" value="ABC_transporter-like_ATP-bd"/>
</dbReference>
<keyword evidence="6 8" id="KW-1133">Transmembrane helix</keyword>
<dbReference type="GO" id="GO:0016887">
    <property type="term" value="F:ATP hydrolysis activity"/>
    <property type="evidence" value="ECO:0007669"/>
    <property type="project" value="InterPro"/>
</dbReference>
<dbReference type="Pfam" id="PF00005">
    <property type="entry name" value="ABC_tran"/>
    <property type="match status" value="1"/>
</dbReference>
<evidence type="ECO:0000256" key="1">
    <source>
        <dbReference type="ARBA" id="ARBA00004141"/>
    </source>
</evidence>
<organism evidence="11">
    <name type="scientific">Ostreococcus tauri</name>
    <name type="common">Marine green alga</name>
    <dbReference type="NCBI Taxonomy" id="70448"/>
    <lineage>
        <taxon>Eukaryota</taxon>
        <taxon>Viridiplantae</taxon>
        <taxon>Chlorophyta</taxon>
        <taxon>Mamiellophyceae</taxon>
        <taxon>Mamiellales</taxon>
        <taxon>Bathycoccaceae</taxon>
        <taxon>Ostreococcus</taxon>
    </lineage>
</organism>
<dbReference type="Pfam" id="PF19055">
    <property type="entry name" value="ABC2_membrane_7"/>
    <property type="match status" value="1"/>
</dbReference>
<dbReference type="InterPro" id="IPR008144">
    <property type="entry name" value="Guanylate_kin-like_dom"/>
</dbReference>
<evidence type="ECO:0000259" key="9">
    <source>
        <dbReference type="PROSITE" id="PS50052"/>
    </source>
</evidence>
<feature type="domain" description="Guanylate kinase-like" evidence="9">
    <location>
        <begin position="89"/>
        <end position="276"/>
    </location>
</feature>
<evidence type="ECO:0000256" key="7">
    <source>
        <dbReference type="ARBA" id="ARBA00023136"/>
    </source>
</evidence>
<feature type="domain" description="ABC transporter" evidence="10">
    <location>
        <begin position="58"/>
        <end position="301"/>
    </location>
</feature>